<feature type="region of interest" description="Disordered" evidence="1">
    <location>
        <begin position="83"/>
        <end position="113"/>
    </location>
</feature>
<proteinExistence type="predicted"/>
<evidence type="ECO:0000313" key="3">
    <source>
        <dbReference type="Proteomes" id="UP000557566"/>
    </source>
</evidence>
<feature type="region of interest" description="Disordered" evidence="1">
    <location>
        <begin position="1"/>
        <end position="30"/>
    </location>
</feature>
<reference evidence="2 3" key="1">
    <citation type="journal article" date="2020" name="Genome Biol. Evol.">
        <title>A new high-quality draft genome assembly of the Chinese cordyceps Ophiocordyceps sinensis.</title>
        <authorList>
            <person name="Shu R."/>
            <person name="Zhang J."/>
            <person name="Meng Q."/>
            <person name="Zhang H."/>
            <person name="Zhou G."/>
            <person name="Li M."/>
            <person name="Wu P."/>
            <person name="Zhao Y."/>
            <person name="Chen C."/>
            <person name="Qin Q."/>
        </authorList>
    </citation>
    <scope>NUCLEOTIDE SEQUENCE [LARGE SCALE GENOMIC DNA]</scope>
    <source>
        <strain evidence="2 3">IOZ07</strain>
    </source>
</reference>
<organism evidence="2 3">
    <name type="scientific">Ophiocordyceps sinensis</name>
    <dbReference type="NCBI Taxonomy" id="72228"/>
    <lineage>
        <taxon>Eukaryota</taxon>
        <taxon>Fungi</taxon>
        <taxon>Dikarya</taxon>
        <taxon>Ascomycota</taxon>
        <taxon>Pezizomycotina</taxon>
        <taxon>Sordariomycetes</taxon>
        <taxon>Hypocreomycetidae</taxon>
        <taxon>Hypocreales</taxon>
        <taxon>Ophiocordycipitaceae</taxon>
        <taxon>Ophiocordyceps</taxon>
    </lineage>
</organism>
<evidence type="ECO:0000256" key="1">
    <source>
        <dbReference type="SAM" id="MobiDB-lite"/>
    </source>
</evidence>
<keyword evidence="3" id="KW-1185">Reference proteome</keyword>
<dbReference type="AlphaFoldDB" id="A0A8H4LXS1"/>
<accession>A0A8H4LXS1</accession>
<protein>
    <submittedName>
        <fullName evidence="2">Uncharacterized protein</fullName>
    </submittedName>
</protein>
<dbReference type="Proteomes" id="UP000557566">
    <property type="component" value="Unassembled WGS sequence"/>
</dbReference>
<dbReference type="OrthoDB" id="4960088at2759"/>
<gene>
    <name evidence="2" type="ORF">G6O67_005612</name>
</gene>
<dbReference type="EMBL" id="JAAVMX010000006">
    <property type="protein sequence ID" value="KAF4506927.1"/>
    <property type="molecule type" value="Genomic_DNA"/>
</dbReference>
<sequence>MARSPPRTEAPPLLNWNRSPRKRSAHLAQTPACSPLRELLLRTAPGPDFTDKLRFELEMVQFQQGIRHDMYGVATADEFPIGRAMLPRPSRDGHTQPTSTSPNCRLGQGPPRVRQVPDKDYRTLSSWPPVCTRTFPRIGPEEPDLCPDDGFLLHYAVFHHFRYTGGPVFDHAEFWAHGRPILLGRLVEGAREARAAGDVGLASQYESLPSSSSKGMILAVRTLHPSTG</sequence>
<comment type="caution">
    <text evidence="2">The sequence shown here is derived from an EMBL/GenBank/DDBJ whole genome shotgun (WGS) entry which is preliminary data.</text>
</comment>
<name>A0A8H4LXS1_9HYPO</name>
<evidence type="ECO:0000313" key="2">
    <source>
        <dbReference type="EMBL" id="KAF4506927.1"/>
    </source>
</evidence>